<accession>A0ACB9BC44</accession>
<proteinExistence type="predicted"/>
<dbReference type="EMBL" id="CM042052">
    <property type="protein sequence ID" value="KAI3720082.1"/>
    <property type="molecule type" value="Genomic_DNA"/>
</dbReference>
<organism evidence="1 2">
    <name type="scientific">Arctium lappa</name>
    <name type="common">Greater burdock</name>
    <name type="synonym">Lappa major</name>
    <dbReference type="NCBI Taxonomy" id="4217"/>
    <lineage>
        <taxon>Eukaryota</taxon>
        <taxon>Viridiplantae</taxon>
        <taxon>Streptophyta</taxon>
        <taxon>Embryophyta</taxon>
        <taxon>Tracheophyta</taxon>
        <taxon>Spermatophyta</taxon>
        <taxon>Magnoliopsida</taxon>
        <taxon>eudicotyledons</taxon>
        <taxon>Gunneridae</taxon>
        <taxon>Pentapetalae</taxon>
        <taxon>asterids</taxon>
        <taxon>campanulids</taxon>
        <taxon>Asterales</taxon>
        <taxon>Asteraceae</taxon>
        <taxon>Carduoideae</taxon>
        <taxon>Cardueae</taxon>
        <taxon>Arctiinae</taxon>
        <taxon>Arctium</taxon>
    </lineage>
</organism>
<protein>
    <submittedName>
        <fullName evidence="1">Uncharacterized protein</fullName>
    </submittedName>
</protein>
<reference evidence="1 2" key="2">
    <citation type="journal article" date="2022" name="Mol. Ecol. Resour.">
        <title>The genomes of chicory, endive, great burdock and yacon provide insights into Asteraceae paleo-polyploidization history and plant inulin production.</title>
        <authorList>
            <person name="Fan W."/>
            <person name="Wang S."/>
            <person name="Wang H."/>
            <person name="Wang A."/>
            <person name="Jiang F."/>
            <person name="Liu H."/>
            <person name="Zhao H."/>
            <person name="Xu D."/>
            <person name="Zhang Y."/>
        </authorList>
    </citation>
    <scope>NUCLEOTIDE SEQUENCE [LARGE SCALE GENOMIC DNA]</scope>
    <source>
        <strain evidence="2">cv. Niubang</strain>
    </source>
</reference>
<comment type="caution">
    <text evidence="1">The sequence shown here is derived from an EMBL/GenBank/DDBJ whole genome shotgun (WGS) entry which is preliminary data.</text>
</comment>
<keyword evidence="2" id="KW-1185">Reference proteome</keyword>
<reference evidence="2" key="1">
    <citation type="journal article" date="2022" name="Mol. Ecol. Resour.">
        <title>The genomes of chicory, endive, great burdock and yacon provide insights into Asteraceae palaeo-polyploidization history and plant inulin production.</title>
        <authorList>
            <person name="Fan W."/>
            <person name="Wang S."/>
            <person name="Wang H."/>
            <person name="Wang A."/>
            <person name="Jiang F."/>
            <person name="Liu H."/>
            <person name="Zhao H."/>
            <person name="Xu D."/>
            <person name="Zhang Y."/>
        </authorList>
    </citation>
    <scope>NUCLEOTIDE SEQUENCE [LARGE SCALE GENOMIC DNA]</scope>
    <source>
        <strain evidence="2">cv. Niubang</strain>
    </source>
</reference>
<sequence>MAPENSKQSVFPTDKEEVKSIFNRFDVNGDGKISEEELVNVLKSLGSDTSPDEVKRIMSEVDTDSDGFISIDEFVGFCKGIARESEGDGIDDLREAFKLYDLNNNGLISASELHQILTRLGESYTVDNCANMIKSADSDGDGCVDFEEFKKMMSKNTSDGAHTIGVVLLTCTTPSKNIKVMFMSTQSRISVKPLKIGV</sequence>
<gene>
    <name evidence="1" type="ORF">L6452_20992</name>
</gene>
<dbReference type="Proteomes" id="UP001055879">
    <property type="component" value="Linkage Group LG06"/>
</dbReference>
<evidence type="ECO:0000313" key="2">
    <source>
        <dbReference type="Proteomes" id="UP001055879"/>
    </source>
</evidence>
<evidence type="ECO:0000313" key="1">
    <source>
        <dbReference type="EMBL" id="KAI3720082.1"/>
    </source>
</evidence>
<name>A0ACB9BC44_ARCLA</name>